<evidence type="ECO:0000313" key="3">
    <source>
        <dbReference type="EMBL" id="SDZ21819.1"/>
    </source>
</evidence>
<dbReference type="Proteomes" id="UP000199529">
    <property type="component" value="Unassembled WGS sequence"/>
</dbReference>
<dbReference type="AlphaFoldDB" id="A0A1H3RA10"/>
<protein>
    <recommendedName>
        <fullName evidence="2">eCIS core domain-containing protein</fullName>
    </recommendedName>
</protein>
<accession>A0A1H3RA10</accession>
<evidence type="ECO:0000313" key="4">
    <source>
        <dbReference type="Proteomes" id="UP000199529"/>
    </source>
</evidence>
<feature type="region of interest" description="Disordered" evidence="1">
    <location>
        <begin position="186"/>
        <end position="238"/>
    </location>
</feature>
<name>A0A1H3RA10_9PSEU</name>
<dbReference type="InterPro" id="IPR025295">
    <property type="entry name" value="eCIS_core_dom"/>
</dbReference>
<feature type="domain" description="eCIS core" evidence="2">
    <location>
        <begin position="82"/>
        <end position="153"/>
    </location>
</feature>
<sequence>MRAQDQLPDKAGSPRPPATRVERAPRPGISPTGPLSPQALLDLQRSVGNAAVSRMVAVQRHSCGEDCGHSEVPDVLRSPGRPLDAGLRDEMESRMGADFGDVRLHDDSTARRSAAEVGAVAYTSGRHIVSGTGGIDKHTLAHELTHVLQQRQGPVAGTDRGDGMRISDPSDRFERAAEANARRVMAGESAVPDAHGGRAAANVERSPALQRIRAEDRTRDQTPDPRQTPSGREYGLTAHHLIPFNRLKDFERLVEGERGQKGTSVLFGKTMPNWGNVTSTN</sequence>
<evidence type="ECO:0000259" key="2">
    <source>
        <dbReference type="Pfam" id="PF13699"/>
    </source>
</evidence>
<feature type="region of interest" description="Disordered" evidence="1">
    <location>
        <begin position="1"/>
        <end position="38"/>
    </location>
</feature>
<reference evidence="4" key="1">
    <citation type="submission" date="2016-10" db="EMBL/GenBank/DDBJ databases">
        <authorList>
            <person name="Varghese N."/>
            <person name="Submissions S."/>
        </authorList>
    </citation>
    <scope>NUCLEOTIDE SEQUENCE [LARGE SCALE GENOMIC DNA]</scope>
    <source>
        <strain evidence="4">CGMCC 4.3530</strain>
    </source>
</reference>
<organism evidence="3 4">
    <name type="scientific">Saccharopolyspora shandongensis</name>
    <dbReference type="NCBI Taxonomy" id="418495"/>
    <lineage>
        <taxon>Bacteria</taxon>
        <taxon>Bacillati</taxon>
        <taxon>Actinomycetota</taxon>
        <taxon>Actinomycetes</taxon>
        <taxon>Pseudonocardiales</taxon>
        <taxon>Pseudonocardiaceae</taxon>
        <taxon>Saccharopolyspora</taxon>
    </lineage>
</organism>
<feature type="compositionally biased region" description="Basic and acidic residues" evidence="1">
    <location>
        <begin position="212"/>
        <end position="223"/>
    </location>
</feature>
<dbReference type="EMBL" id="FNOK01000052">
    <property type="protein sequence ID" value="SDZ21819.1"/>
    <property type="molecule type" value="Genomic_DNA"/>
</dbReference>
<dbReference type="OrthoDB" id="9153660at2"/>
<dbReference type="STRING" id="418495.SAMN05216215_105244"/>
<gene>
    <name evidence="3" type="ORF">SAMN05216215_105244</name>
</gene>
<proteinExistence type="predicted"/>
<keyword evidence="4" id="KW-1185">Reference proteome</keyword>
<evidence type="ECO:0000256" key="1">
    <source>
        <dbReference type="SAM" id="MobiDB-lite"/>
    </source>
</evidence>
<dbReference type="Pfam" id="PF13699">
    <property type="entry name" value="eCIS_core"/>
    <property type="match status" value="1"/>
</dbReference>